<name>A0A914D9C3_9BILA</name>
<keyword evidence="3" id="KW-1185">Reference proteome</keyword>
<reference evidence="4" key="1">
    <citation type="submission" date="2022-11" db="UniProtKB">
        <authorList>
            <consortium name="WormBaseParasite"/>
        </authorList>
    </citation>
    <scope>IDENTIFICATION</scope>
</reference>
<dbReference type="SUPFAM" id="SSF53098">
    <property type="entry name" value="Ribonuclease H-like"/>
    <property type="match status" value="1"/>
</dbReference>
<feature type="domain" description="HAT C-terminal dimerisation" evidence="2">
    <location>
        <begin position="36"/>
        <end position="90"/>
    </location>
</feature>
<dbReference type="Pfam" id="PF05699">
    <property type="entry name" value="Dimer_Tnp_hAT"/>
    <property type="match status" value="1"/>
</dbReference>
<evidence type="ECO:0000256" key="1">
    <source>
        <dbReference type="SAM" id="MobiDB-lite"/>
    </source>
</evidence>
<sequence length="132" mass="15281">KYNKSDNLDDFYDDGPPSPFSKDNPQKADPIDAEVDNYLHRASCTYAAQFDNCLQFWRQKSKDLPRLAVMARRLLPILSSASTERLWSFLAIDPVPSRKSRDFWHPVSKFLSETRSRPGFRPSQTQSRPESE</sequence>
<evidence type="ECO:0000313" key="4">
    <source>
        <dbReference type="WBParaSite" id="ACRNAN_scaffold21231.g14834.t1"/>
    </source>
</evidence>
<accession>A0A914D9C3</accession>
<dbReference type="InterPro" id="IPR012337">
    <property type="entry name" value="RNaseH-like_sf"/>
</dbReference>
<feature type="region of interest" description="Disordered" evidence="1">
    <location>
        <begin position="1"/>
        <end position="28"/>
    </location>
</feature>
<protein>
    <submittedName>
        <fullName evidence="4">HAT C-terminal dimerisation domain-containing protein</fullName>
    </submittedName>
</protein>
<evidence type="ECO:0000259" key="2">
    <source>
        <dbReference type="Pfam" id="PF05699"/>
    </source>
</evidence>
<dbReference type="InterPro" id="IPR008906">
    <property type="entry name" value="HATC_C_dom"/>
</dbReference>
<evidence type="ECO:0000313" key="3">
    <source>
        <dbReference type="Proteomes" id="UP000887540"/>
    </source>
</evidence>
<dbReference type="GO" id="GO:0046983">
    <property type="term" value="F:protein dimerization activity"/>
    <property type="evidence" value="ECO:0007669"/>
    <property type="project" value="InterPro"/>
</dbReference>
<dbReference type="WBParaSite" id="ACRNAN_scaffold21231.g14834.t1">
    <property type="protein sequence ID" value="ACRNAN_scaffold21231.g14834.t1"/>
    <property type="gene ID" value="ACRNAN_scaffold21231.g14834"/>
</dbReference>
<proteinExistence type="predicted"/>
<dbReference type="Proteomes" id="UP000887540">
    <property type="component" value="Unplaced"/>
</dbReference>
<dbReference type="AlphaFoldDB" id="A0A914D9C3"/>
<organism evidence="3 4">
    <name type="scientific">Acrobeloides nanus</name>
    <dbReference type="NCBI Taxonomy" id="290746"/>
    <lineage>
        <taxon>Eukaryota</taxon>
        <taxon>Metazoa</taxon>
        <taxon>Ecdysozoa</taxon>
        <taxon>Nematoda</taxon>
        <taxon>Chromadorea</taxon>
        <taxon>Rhabditida</taxon>
        <taxon>Tylenchina</taxon>
        <taxon>Cephalobomorpha</taxon>
        <taxon>Cephaloboidea</taxon>
        <taxon>Cephalobidae</taxon>
        <taxon>Acrobeloides</taxon>
    </lineage>
</organism>